<dbReference type="InterPro" id="IPR018159">
    <property type="entry name" value="Spectrin/alpha-actinin"/>
</dbReference>
<accession>A0ABQ9TUM4</accession>
<keyword evidence="2" id="KW-0009">Actin-binding</keyword>
<feature type="region of interest" description="Disordered" evidence="4">
    <location>
        <begin position="579"/>
        <end position="598"/>
    </location>
</feature>
<keyword evidence="1" id="KW-0677">Repeat</keyword>
<feature type="coiled-coil region" evidence="3">
    <location>
        <begin position="388"/>
        <end position="415"/>
    </location>
</feature>
<dbReference type="PANTHER" id="PTHR11915">
    <property type="entry name" value="SPECTRIN/FILAMIN RELATED CYTOSKELETAL PROTEIN"/>
    <property type="match status" value="1"/>
</dbReference>
<feature type="coiled-coil region" evidence="3">
    <location>
        <begin position="119"/>
        <end position="146"/>
    </location>
</feature>
<dbReference type="Pfam" id="PF00435">
    <property type="entry name" value="Spectrin"/>
    <property type="match status" value="5"/>
</dbReference>
<dbReference type="SMART" id="SM00150">
    <property type="entry name" value="SPEC"/>
    <property type="match status" value="5"/>
</dbReference>
<organism evidence="5 6">
    <name type="scientific">Saguinus oedipus</name>
    <name type="common">Cotton-top tamarin</name>
    <name type="synonym">Oedipomidas oedipus</name>
    <dbReference type="NCBI Taxonomy" id="9490"/>
    <lineage>
        <taxon>Eukaryota</taxon>
        <taxon>Metazoa</taxon>
        <taxon>Chordata</taxon>
        <taxon>Craniata</taxon>
        <taxon>Vertebrata</taxon>
        <taxon>Euteleostomi</taxon>
        <taxon>Mammalia</taxon>
        <taxon>Eutheria</taxon>
        <taxon>Euarchontoglires</taxon>
        <taxon>Primates</taxon>
        <taxon>Haplorrhini</taxon>
        <taxon>Platyrrhini</taxon>
        <taxon>Cebidae</taxon>
        <taxon>Callitrichinae</taxon>
        <taxon>Saguinus</taxon>
    </lineage>
</organism>
<evidence type="ECO:0000256" key="1">
    <source>
        <dbReference type="ARBA" id="ARBA00022737"/>
    </source>
</evidence>
<evidence type="ECO:0000313" key="5">
    <source>
        <dbReference type="EMBL" id="KAK2088488.1"/>
    </source>
</evidence>
<evidence type="ECO:0000256" key="2">
    <source>
        <dbReference type="ARBA" id="ARBA00023203"/>
    </source>
</evidence>
<evidence type="ECO:0000256" key="3">
    <source>
        <dbReference type="SAM" id="Coils"/>
    </source>
</evidence>
<dbReference type="EMBL" id="JASSZA010000019">
    <property type="protein sequence ID" value="KAK2088488.1"/>
    <property type="molecule type" value="Genomic_DNA"/>
</dbReference>
<keyword evidence="3" id="KW-0175">Coiled coil</keyword>
<protein>
    <submittedName>
        <fullName evidence="5">Spectrin beta chain, non-erythrocytic 4</fullName>
    </submittedName>
</protein>
<dbReference type="InterPro" id="IPR002017">
    <property type="entry name" value="Spectrin_repeat"/>
</dbReference>
<name>A0ABQ9TUM4_SAGOE</name>
<feature type="compositionally biased region" description="Polar residues" evidence="4">
    <location>
        <begin position="241"/>
        <end position="252"/>
    </location>
</feature>
<comment type="caution">
    <text evidence="5">The sequence shown here is derived from an EMBL/GenBank/DDBJ whole genome shotgun (WGS) entry which is preliminary data.</text>
</comment>
<sequence length="643" mass="73236">MARDGTREDSHKLHKRWLRHQAFMAELAQNKEWLEKIEREGQQLMQEKPELAASVRKKLGEIRQCWAELESTTQAKARQLFEASKADQLVQSFAELDKKLLHMESQLQDVDPGGDLATVNSQLKRLQSMESQVEEWYREVGELQAQTAALPLEPASKELVGERQNAVGERLVRLLEPLQERRRLLLASKELHQVAHDLDDELAWVQERLPLAMQTERGDGLQAVQQHIKKNQVSRARASESALSTHAPTSRPQGLRREIQAHGPRLEEVLERAGALASLRSPEAEAVRRGLEQLQSAWAGLREAAERRQQALDAAFQVEQYYFDVAEVEAWLGEQELLMMSEDKGKVRPGWGCGGPGGAGAWGRRCRLIVGALCPQDEQSTLQLLKKHLQLEQGVENYEESIAQLSRQCRALLEMGHPDSEQISRRQSQVDRLYVALKELGEERRVALEQQYWLYQLSRQVGELEHWIAEKEVVAGSPELGQDFEHVSVLQEKFSEFANETGTAGRERLAAVNQMVDELIECGHTAAATMAEWKDGLNEAWAELLELMGTRAQLLAASRELHKFFSDARELQGQIEEKRRRLPRLTTPPEPRPNASSMQRTLRAFEHDLQLLVSQVDLSSQVEMKLQAYYDPDGRTERNWVEV</sequence>
<dbReference type="Gene3D" id="1.20.58.60">
    <property type="match status" value="4"/>
</dbReference>
<evidence type="ECO:0000313" key="6">
    <source>
        <dbReference type="Proteomes" id="UP001266305"/>
    </source>
</evidence>
<dbReference type="CDD" id="cd00176">
    <property type="entry name" value="SPEC"/>
    <property type="match status" value="3"/>
</dbReference>
<reference evidence="5 6" key="1">
    <citation type="submission" date="2023-05" db="EMBL/GenBank/DDBJ databases">
        <title>B98-5 Cell Line De Novo Hybrid Assembly: An Optical Mapping Approach.</title>
        <authorList>
            <person name="Kananen K."/>
            <person name="Auerbach J.A."/>
            <person name="Kautto E."/>
            <person name="Blachly J.S."/>
        </authorList>
    </citation>
    <scope>NUCLEOTIDE SEQUENCE [LARGE SCALE GENOMIC DNA]</scope>
    <source>
        <strain evidence="5">B95-8</strain>
        <tissue evidence="5">Cell line</tissue>
    </source>
</reference>
<keyword evidence="6" id="KW-1185">Reference proteome</keyword>
<gene>
    <name evidence="5" type="primary">SPTBN4_4</name>
    <name evidence="5" type="ORF">P7K49_034395</name>
</gene>
<dbReference type="SUPFAM" id="SSF46966">
    <property type="entry name" value="Spectrin repeat"/>
    <property type="match status" value="5"/>
</dbReference>
<feature type="region of interest" description="Disordered" evidence="4">
    <location>
        <begin position="235"/>
        <end position="256"/>
    </location>
</feature>
<evidence type="ECO:0000256" key="4">
    <source>
        <dbReference type="SAM" id="MobiDB-lite"/>
    </source>
</evidence>
<dbReference type="Proteomes" id="UP001266305">
    <property type="component" value="Unassembled WGS sequence"/>
</dbReference>
<proteinExistence type="predicted"/>